<keyword evidence="3" id="KW-0646">Protease inhibitor</keyword>
<dbReference type="InterPro" id="IPR036058">
    <property type="entry name" value="Kazal_dom_sf"/>
</dbReference>
<evidence type="ECO:0000259" key="6">
    <source>
        <dbReference type="PROSITE" id="PS51465"/>
    </source>
</evidence>
<dbReference type="SUPFAM" id="SSF100895">
    <property type="entry name" value="Kazal-type serine protease inhibitors"/>
    <property type="match status" value="1"/>
</dbReference>
<name>A0AAY4EQ91_9TELE</name>
<dbReference type="PANTHER" id="PTHR47729:SF1">
    <property type="entry name" value="OVOMUCOID-LIKE-RELATED"/>
    <property type="match status" value="1"/>
</dbReference>
<keyword evidence="8" id="KW-1185">Reference proteome</keyword>
<proteinExistence type="predicted"/>
<sequence length="58" mass="6659">EDLHTRPPSCTSYTMPFCTREHSPVCGVDGVEYPSECMLCFFNWQNHRDVAIRHTGPC</sequence>
<dbReference type="Pfam" id="PF00050">
    <property type="entry name" value="Kazal_1"/>
    <property type="match status" value="1"/>
</dbReference>
<keyword evidence="4" id="KW-0722">Serine protease inhibitor</keyword>
<dbReference type="PANTHER" id="PTHR47729">
    <property type="entry name" value="SERINE PEPTIDASE INHIBITOR, KAZAL TYPE 2, TANDEM DUPLICATE 1-RELATED"/>
    <property type="match status" value="1"/>
</dbReference>
<evidence type="ECO:0000313" key="7">
    <source>
        <dbReference type="Ensembl" id="ENSDCDP00010059827.1"/>
    </source>
</evidence>
<dbReference type="Ensembl" id="ENSDCDT00010070559.1">
    <property type="protein sequence ID" value="ENSDCDP00010059827.1"/>
    <property type="gene ID" value="ENSDCDG00010033379.1"/>
</dbReference>
<dbReference type="AlphaFoldDB" id="A0AAY4EQ91"/>
<evidence type="ECO:0000256" key="3">
    <source>
        <dbReference type="ARBA" id="ARBA00022690"/>
    </source>
</evidence>
<evidence type="ECO:0000256" key="2">
    <source>
        <dbReference type="ARBA" id="ARBA00022525"/>
    </source>
</evidence>
<feature type="domain" description="Kazal-like" evidence="6">
    <location>
        <begin position="4"/>
        <end position="58"/>
    </location>
</feature>
<organism evidence="7 8">
    <name type="scientific">Denticeps clupeoides</name>
    <name type="common">denticle herring</name>
    <dbReference type="NCBI Taxonomy" id="299321"/>
    <lineage>
        <taxon>Eukaryota</taxon>
        <taxon>Metazoa</taxon>
        <taxon>Chordata</taxon>
        <taxon>Craniata</taxon>
        <taxon>Vertebrata</taxon>
        <taxon>Euteleostomi</taxon>
        <taxon>Actinopterygii</taxon>
        <taxon>Neopterygii</taxon>
        <taxon>Teleostei</taxon>
        <taxon>Clupei</taxon>
        <taxon>Clupeiformes</taxon>
        <taxon>Denticipitoidei</taxon>
        <taxon>Denticipitidae</taxon>
        <taxon>Denticeps</taxon>
    </lineage>
</organism>
<protein>
    <recommendedName>
        <fullName evidence="6">Kazal-like domain-containing protein</fullName>
    </recommendedName>
</protein>
<keyword evidence="5" id="KW-1015">Disulfide bond</keyword>
<dbReference type="InterPro" id="IPR002350">
    <property type="entry name" value="Kazal_dom"/>
</dbReference>
<accession>A0AAY4EQ91</accession>
<dbReference type="Proteomes" id="UP000694580">
    <property type="component" value="Chromosome 18"/>
</dbReference>
<dbReference type="InterPro" id="IPR051597">
    <property type="entry name" value="Bifunctional_prot_inhibitor"/>
</dbReference>
<evidence type="ECO:0000256" key="1">
    <source>
        <dbReference type="ARBA" id="ARBA00004613"/>
    </source>
</evidence>
<evidence type="ECO:0000313" key="8">
    <source>
        <dbReference type="Proteomes" id="UP000694580"/>
    </source>
</evidence>
<keyword evidence="2" id="KW-0964">Secreted</keyword>
<reference evidence="7 8" key="1">
    <citation type="submission" date="2020-06" db="EMBL/GenBank/DDBJ databases">
        <authorList>
            <consortium name="Wellcome Sanger Institute Data Sharing"/>
        </authorList>
    </citation>
    <scope>NUCLEOTIDE SEQUENCE [LARGE SCALE GENOMIC DNA]</scope>
</reference>
<dbReference type="Gene3D" id="3.30.60.30">
    <property type="match status" value="1"/>
</dbReference>
<comment type="subcellular location">
    <subcellularLocation>
        <location evidence="1">Secreted</location>
    </subcellularLocation>
</comment>
<reference evidence="7" key="2">
    <citation type="submission" date="2025-08" db="UniProtKB">
        <authorList>
            <consortium name="Ensembl"/>
        </authorList>
    </citation>
    <scope>IDENTIFICATION</scope>
</reference>
<evidence type="ECO:0000256" key="4">
    <source>
        <dbReference type="ARBA" id="ARBA00022900"/>
    </source>
</evidence>
<dbReference type="PROSITE" id="PS00282">
    <property type="entry name" value="KAZAL_1"/>
    <property type="match status" value="1"/>
</dbReference>
<dbReference type="PROSITE" id="PS51465">
    <property type="entry name" value="KAZAL_2"/>
    <property type="match status" value="1"/>
</dbReference>
<reference evidence="7" key="3">
    <citation type="submission" date="2025-09" db="UniProtKB">
        <authorList>
            <consortium name="Ensembl"/>
        </authorList>
    </citation>
    <scope>IDENTIFICATION</scope>
</reference>
<dbReference type="GO" id="GO:0005576">
    <property type="term" value="C:extracellular region"/>
    <property type="evidence" value="ECO:0007669"/>
    <property type="project" value="UniProtKB-SubCell"/>
</dbReference>
<dbReference type="SMART" id="SM00280">
    <property type="entry name" value="KAZAL"/>
    <property type="match status" value="1"/>
</dbReference>
<evidence type="ECO:0000256" key="5">
    <source>
        <dbReference type="ARBA" id="ARBA00023157"/>
    </source>
</evidence>
<dbReference type="GeneTree" id="ENSGT01100000263630"/>
<dbReference type="GO" id="GO:0004867">
    <property type="term" value="F:serine-type endopeptidase inhibitor activity"/>
    <property type="evidence" value="ECO:0007669"/>
    <property type="project" value="UniProtKB-KW"/>
</dbReference>